<keyword evidence="4" id="KW-1185">Reference proteome</keyword>
<sequence>MLGMRIVADIDVLGDASVQRKVARLSLALLAACAVAVLALALASGGAEPGGLWWWLALVASYVATLPVHELVHAAAFKLLSPGCCVTFGAEGGFLYACANGAVLPRGRMVAVLLAPSVLVTTAIALLACLADRPLMGMVLGGLHLASCAGDVLMVVEIAREHACTHVRDTDRGIEMLEDAE</sequence>
<protein>
    <submittedName>
        <fullName evidence="2">DUF3267 domain-containing protein</fullName>
    </submittedName>
</protein>
<name>A0ABV1IG88_9ACTN</name>
<dbReference type="Pfam" id="PF11667">
    <property type="entry name" value="DUF3267"/>
    <property type="match status" value="1"/>
</dbReference>
<keyword evidence="1" id="KW-1133">Transmembrane helix</keyword>
<dbReference type="InterPro" id="IPR021683">
    <property type="entry name" value="DUF3267"/>
</dbReference>
<feature type="transmembrane region" description="Helical" evidence="1">
    <location>
        <begin position="109"/>
        <end position="130"/>
    </location>
</feature>
<keyword evidence="1" id="KW-0472">Membrane</keyword>
<accession>A0ABV1IG88</accession>
<dbReference type="EMBL" id="JBBNGS010000010">
    <property type="protein sequence ID" value="MEQ2637959.1"/>
    <property type="molecule type" value="Genomic_DNA"/>
</dbReference>
<feature type="transmembrane region" description="Helical" evidence="1">
    <location>
        <begin position="52"/>
        <end position="72"/>
    </location>
</feature>
<dbReference type="EMBL" id="JBBNGS010000010">
    <property type="protein sequence ID" value="MEQ2637918.1"/>
    <property type="molecule type" value="Genomic_DNA"/>
</dbReference>
<dbReference type="Proteomes" id="UP001478817">
    <property type="component" value="Unassembled WGS sequence"/>
</dbReference>
<proteinExistence type="predicted"/>
<dbReference type="RefSeq" id="WP_349182523.1">
    <property type="nucleotide sequence ID" value="NZ_JBBNGS010000010.1"/>
</dbReference>
<evidence type="ECO:0000313" key="4">
    <source>
        <dbReference type="Proteomes" id="UP001478817"/>
    </source>
</evidence>
<evidence type="ECO:0000313" key="3">
    <source>
        <dbReference type="EMBL" id="MEQ2637959.1"/>
    </source>
</evidence>
<reference evidence="2 4" key="1">
    <citation type="submission" date="2024-04" db="EMBL/GenBank/DDBJ databases">
        <title>Human intestinal bacterial collection.</title>
        <authorList>
            <person name="Pauvert C."/>
            <person name="Hitch T.C.A."/>
            <person name="Clavel T."/>
        </authorList>
    </citation>
    <scope>NUCLEOTIDE SEQUENCE [LARGE SCALE GENOMIC DNA]</scope>
    <source>
        <strain evidence="2 4">CLA-AA-H197</strain>
    </source>
</reference>
<evidence type="ECO:0000313" key="2">
    <source>
        <dbReference type="EMBL" id="MEQ2637918.1"/>
    </source>
</evidence>
<organism evidence="2 4">
    <name type="scientific">Paratractidigestivibacter faecalis</name>
    <dbReference type="NCBI Taxonomy" id="2292441"/>
    <lineage>
        <taxon>Bacteria</taxon>
        <taxon>Bacillati</taxon>
        <taxon>Actinomycetota</taxon>
        <taxon>Coriobacteriia</taxon>
        <taxon>Coriobacteriales</taxon>
        <taxon>Atopobiaceae</taxon>
        <taxon>Paratractidigestivibacter</taxon>
    </lineage>
</organism>
<feature type="transmembrane region" description="Helical" evidence="1">
    <location>
        <begin position="27"/>
        <end position="46"/>
    </location>
</feature>
<evidence type="ECO:0000256" key="1">
    <source>
        <dbReference type="SAM" id="Phobius"/>
    </source>
</evidence>
<gene>
    <name evidence="2" type="ORF">AAAT05_06115</name>
    <name evidence="3" type="ORF">AAAT05_06370</name>
</gene>
<feature type="transmembrane region" description="Helical" evidence="1">
    <location>
        <begin position="79"/>
        <end position="97"/>
    </location>
</feature>
<comment type="caution">
    <text evidence="2">The sequence shown here is derived from an EMBL/GenBank/DDBJ whole genome shotgun (WGS) entry which is preliminary data.</text>
</comment>
<keyword evidence="1" id="KW-0812">Transmembrane</keyword>